<dbReference type="RefSeq" id="WP_006747698.1">
    <property type="nucleotide sequence ID" value="NZ_CP007029.1"/>
</dbReference>
<evidence type="ECO:0000313" key="13">
    <source>
        <dbReference type="Proteomes" id="UP000005289"/>
    </source>
</evidence>
<dbReference type="EC" id="1.3.1.9" evidence="8"/>
<evidence type="ECO:0000256" key="6">
    <source>
        <dbReference type="ARBA" id="ARBA00023098"/>
    </source>
</evidence>
<dbReference type="Proteomes" id="UP000005289">
    <property type="component" value="Chromosome"/>
</dbReference>
<dbReference type="HOGENOM" id="CLU_010194_10_1_6"/>
<gene>
    <name evidence="12" type="ORF">THITH_07750</name>
</gene>
<dbReference type="CDD" id="cd05372">
    <property type="entry name" value="ENR_SDR"/>
    <property type="match status" value="1"/>
</dbReference>
<name>W0DMT1_9GAMM</name>
<evidence type="ECO:0000256" key="5">
    <source>
        <dbReference type="ARBA" id="ARBA00023002"/>
    </source>
</evidence>
<evidence type="ECO:0000256" key="3">
    <source>
        <dbReference type="ARBA" id="ARBA00022516"/>
    </source>
</evidence>
<dbReference type="PANTHER" id="PTHR43159:SF2">
    <property type="entry name" value="ENOYL-[ACYL-CARRIER-PROTEIN] REDUCTASE [NADH], CHLOROPLASTIC"/>
    <property type="match status" value="1"/>
</dbReference>
<dbReference type="Gene3D" id="3.40.50.720">
    <property type="entry name" value="NAD(P)-binding Rossmann-like Domain"/>
    <property type="match status" value="1"/>
</dbReference>
<dbReference type="KEGG" id="tti:THITH_07750"/>
<dbReference type="Pfam" id="PF13561">
    <property type="entry name" value="adh_short_C2"/>
    <property type="match status" value="1"/>
</dbReference>
<dbReference type="GO" id="GO:0006633">
    <property type="term" value="P:fatty acid biosynthetic process"/>
    <property type="evidence" value="ECO:0007669"/>
    <property type="project" value="UniProtKB-UniPathway"/>
</dbReference>
<dbReference type="NCBIfam" id="NF005717">
    <property type="entry name" value="PRK07533.1"/>
    <property type="match status" value="1"/>
</dbReference>
<evidence type="ECO:0000256" key="8">
    <source>
        <dbReference type="PIRNR" id="PIRNR000094"/>
    </source>
</evidence>
<keyword evidence="4" id="KW-0276">Fatty acid metabolism</keyword>
<dbReference type="InterPro" id="IPR014358">
    <property type="entry name" value="Enoyl-ACP_Rdtase_NADH"/>
</dbReference>
<dbReference type="PANTHER" id="PTHR43159">
    <property type="entry name" value="ENOYL-[ACYL-CARRIER-PROTEIN] REDUCTASE"/>
    <property type="match status" value="1"/>
</dbReference>
<evidence type="ECO:0000256" key="4">
    <source>
        <dbReference type="ARBA" id="ARBA00022832"/>
    </source>
</evidence>
<feature type="active site" description="Proton acceptor" evidence="9">
    <location>
        <position position="158"/>
    </location>
</feature>
<keyword evidence="5 8" id="KW-0560">Oxidoreductase</keyword>
<feature type="binding site" evidence="10">
    <location>
        <position position="98"/>
    </location>
    <ligand>
        <name>substrate</name>
    </ligand>
</feature>
<dbReference type="PRINTS" id="PR00081">
    <property type="entry name" value="GDHRDH"/>
</dbReference>
<dbReference type="EMBL" id="CP007029">
    <property type="protein sequence ID" value="AHE98175.1"/>
    <property type="molecule type" value="Genomic_DNA"/>
</dbReference>
<sequence length="257" mass="27226">MNQPHSLKGKTGVVTGLANADSIAFGCARALHRAGADLILGYGHPKGEPHVRPLAEQLGDAPLLLCDVRDDAQTAALFGAAAERWGKLDFLIHSVAFAPRDDLHGRVVDSSREGFLLAMDISCHSFMRMAKLAEPLMQDGGCLITMSYHGAEKVIDNYGIMGPVKAALESSVRYMAAELGPEGIRVHAISPGPVATRAASGIRDFDQLLAEAGERSPTRRLVSIDDIGETAAFLVSDAARSITGVTTYVDGGLHIRG</sequence>
<dbReference type="STRING" id="713585.THITH_07750"/>
<dbReference type="SUPFAM" id="SSF51735">
    <property type="entry name" value="NAD(P)-binding Rossmann-fold domains"/>
    <property type="match status" value="1"/>
</dbReference>
<evidence type="ECO:0000256" key="11">
    <source>
        <dbReference type="PIRSR" id="PIRSR000094-3"/>
    </source>
</evidence>
<comment type="similarity">
    <text evidence="2 8">Belongs to the short-chain dehydrogenases/reductases (SDR) family. FabI subfamily.</text>
</comment>
<feature type="binding site" evidence="11">
    <location>
        <begin position="22"/>
        <end position="23"/>
    </location>
    <ligand>
        <name>NAD(+)</name>
        <dbReference type="ChEBI" id="CHEBI:57540"/>
    </ligand>
</feature>
<keyword evidence="13" id="KW-1185">Reference proteome</keyword>
<evidence type="ECO:0000256" key="2">
    <source>
        <dbReference type="ARBA" id="ARBA00009233"/>
    </source>
</evidence>
<dbReference type="InterPro" id="IPR036291">
    <property type="entry name" value="NAD(P)-bd_dom_sf"/>
</dbReference>
<dbReference type="PIRSF" id="PIRSF000094">
    <property type="entry name" value="Enoyl-ACP_rdct"/>
    <property type="match status" value="1"/>
</dbReference>
<accession>W0DMT1</accession>
<dbReference type="AlphaFoldDB" id="W0DMT1"/>
<dbReference type="InterPro" id="IPR002347">
    <property type="entry name" value="SDR_fam"/>
</dbReference>
<protein>
    <recommendedName>
        <fullName evidence="8">Enoyl-[acyl-carrier-protein] reductase [NADH]</fullName>
        <ecNumber evidence="8">1.3.1.9</ecNumber>
    </recommendedName>
</protein>
<reference evidence="12 13" key="1">
    <citation type="submission" date="2013-12" db="EMBL/GenBank/DDBJ databases">
        <authorList>
            <consortium name="DOE Joint Genome Institute"/>
            <person name="Muyzer G."/>
            <person name="Huntemann M."/>
            <person name="Han J."/>
            <person name="Chen A."/>
            <person name="Kyrpides N."/>
            <person name="Mavromatis K."/>
            <person name="Markowitz V."/>
            <person name="Palaniappan K."/>
            <person name="Ivanova N."/>
            <person name="Schaumberg A."/>
            <person name="Pati A."/>
            <person name="Liolios K."/>
            <person name="Nordberg H.P."/>
            <person name="Cantor M.N."/>
            <person name="Hua S.X."/>
            <person name="Woyke T."/>
        </authorList>
    </citation>
    <scope>NUCLEOTIDE SEQUENCE [LARGE SCALE GENOMIC DNA]</scope>
    <source>
        <strain evidence="12 13">ARh 1</strain>
    </source>
</reference>
<dbReference type="OrthoDB" id="9803628at2"/>
<comment type="pathway">
    <text evidence="1">Lipid metabolism; fatty acid biosynthesis.</text>
</comment>
<dbReference type="GO" id="GO:0004318">
    <property type="term" value="F:enoyl-[acyl-carrier-protein] reductase (NADH) activity"/>
    <property type="evidence" value="ECO:0007669"/>
    <property type="project" value="UniProtKB-EC"/>
</dbReference>
<proteinExistence type="inferred from homology"/>
<dbReference type="UniPathway" id="UPA00094"/>
<feature type="binding site" evidence="11">
    <location>
        <position position="16"/>
    </location>
    <ligand>
        <name>NAD(+)</name>
        <dbReference type="ChEBI" id="CHEBI:57540"/>
    </ligand>
</feature>
<keyword evidence="7 8" id="KW-0275">Fatty acid biosynthesis</keyword>
<evidence type="ECO:0000256" key="1">
    <source>
        <dbReference type="ARBA" id="ARBA00005194"/>
    </source>
</evidence>
<feature type="binding site" evidence="11">
    <location>
        <begin position="194"/>
        <end position="198"/>
    </location>
    <ligand>
        <name>NAD(+)</name>
        <dbReference type="ChEBI" id="CHEBI:57540"/>
    </ligand>
</feature>
<feature type="binding site" evidence="11">
    <location>
        <begin position="67"/>
        <end position="68"/>
    </location>
    <ligand>
        <name>NAD(+)</name>
        <dbReference type="ChEBI" id="CHEBI:57540"/>
    </ligand>
</feature>
<evidence type="ECO:0000256" key="7">
    <source>
        <dbReference type="ARBA" id="ARBA00023160"/>
    </source>
</evidence>
<feature type="active site" description="Proton acceptor" evidence="9">
    <location>
        <position position="148"/>
    </location>
</feature>
<feature type="binding site" evidence="11">
    <location>
        <position position="165"/>
    </location>
    <ligand>
        <name>NAD(+)</name>
        <dbReference type="ChEBI" id="CHEBI:57540"/>
    </ligand>
</feature>
<keyword evidence="8 11" id="KW-0520">NAD</keyword>
<evidence type="ECO:0000256" key="10">
    <source>
        <dbReference type="PIRSR" id="PIRSR000094-2"/>
    </source>
</evidence>
<feature type="binding site" evidence="11">
    <location>
        <position position="95"/>
    </location>
    <ligand>
        <name>NAD(+)</name>
        <dbReference type="ChEBI" id="CHEBI:57540"/>
    </ligand>
</feature>
<evidence type="ECO:0000313" key="12">
    <source>
        <dbReference type="EMBL" id="AHE98175.1"/>
    </source>
</evidence>
<keyword evidence="6" id="KW-0443">Lipid metabolism</keyword>
<organism evidence="12 13">
    <name type="scientific">Thioalkalivibrio paradoxus ARh 1</name>
    <dbReference type="NCBI Taxonomy" id="713585"/>
    <lineage>
        <taxon>Bacteria</taxon>
        <taxon>Pseudomonadati</taxon>
        <taxon>Pseudomonadota</taxon>
        <taxon>Gammaproteobacteria</taxon>
        <taxon>Chromatiales</taxon>
        <taxon>Ectothiorhodospiraceae</taxon>
        <taxon>Thioalkalivibrio</taxon>
    </lineage>
</organism>
<evidence type="ECO:0000256" key="9">
    <source>
        <dbReference type="PIRSR" id="PIRSR000094-1"/>
    </source>
</evidence>
<comment type="catalytic activity">
    <reaction evidence="8">
        <text>a 2,3-saturated acyl-[ACP] + NAD(+) = a (2E)-enoyl-[ACP] + NADH + H(+)</text>
        <dbReference type="Rhea" id="RHEA:10240"/>
        <dbReference type="Rhea" id="RHEA-COMP:9925"/>
        <dbReference type="Rhea" id="RHEA-COMP:9926"/>
        <dbReference type="ChEBI" id="CHEBI:15378"/>
        <dbReference type="ChEBI" id="CHEBI:57540"/>
        <dbReference type="ChEBI" id="CHEBI:57945"/>
        <dbReference type="ChEBI" id="CHEBI:78784"/>
        <dbReference type="ChEBI" id="CHEBI:78785"/>
        <dbReference type="EC" id="1.3.1.9"/>
    </reaction>
</comment>
<keyword evidence="3 8" id="KW-0444">Lipid biosynthesis</keyword>